<feature type="domain" description="DYW" evidence="3">
    <location>
        <begin position="650"/>
        <end position="742"/>
    </location>
</feature>
<feature type="repeat" description="PPR" evidence="2">
    <location>
        <begin position="39"/>
        <end position="73"/>
    </location>
</feature>
<protein>
    <submittedName>
        <fullName evidence="5">Pentatricopeptide repeat-containing protein-like</fullName>
    </submittedName>
</protein>
<organism evidence="5 6">
    <name type="scientific">Iris pallida</name>
    <name type="common">Sweet iris</name>
    <dbReference type="NCBI Taxonomy" id="29817"/>
    <lineage>
        <taxon>Eukaryota</taxon>
        <taxon>Viridiplantae</taxon>
        <taxon>Streptophyta</taxon>
        <taxon>Embryophyta</taxon>
        <taxon>Tracheophyta</taxon>
        <taxon>Spermatophyta</taxon>
        <taxon>Magnoliopsida</taxon>
        <taxon>Liliopsida</taxon>
        <taxon>Asparagales</taxon>
        <taxon>Iridaceae</taxon>
        <taxon>Iridoideae</taxon>
        <taxon>Irideae</taxon>
        <taxon>Iris</taxon>
    </lineage>
</organism>
<dbReference type="InterPro" id="IPR046848">
    <property type="entry name" value="E_motif"/>
</dbReference>
<dbReference type="Pfam" id="PF13041">
    <property type="entry name" value="PPR_2"/>
    <property type="match status" value="3"/>
</dbReference>
<dbReference type="Pfam" id="PF20430">
    <property type="entry name" value="Eplus_motif"/>
    <property type="match status" value="1"/>
</dbReference>
<evidence type="ECO:0000256" key="1">
    <source>
        <dbReference type="ARBA" id="ARBA00022737"/>
    </source>
</evidence>
<gene>
    <name evidence="4" type="ORF">M6B38_166120</name>
    <name evidence="5" type="ORF">M6B38_253585</name>
</gene>
<dbReference type="EMBL" id="JANAVB010001698">
    <property type="protein sequence ID" value="KAJ6852709.1"/>
    <property type="molecule type" value="Genomic_DNA"/>
</dbReference>
<dbReference type="FunFam" id="1.25.40.10:FF:000641">
    <property type="entry name" value="Pentatricopeptide repeat-containing protein mitochondrial"/>
    <property type="match status" value="1"/>
</dbReference>
<dbReference type="GO" id="GO:0003723">
    <property type="term" value="F:RNA binding"/>
    <property type="evidence" value="ECO:0007669"/>
    <property type="project" value="InterPro"/>
</dbReference>
<dbReference type="Pfam" id="PF14432">
    <property type="entry name" value="DYW_deaminase"/>
    <property type="match status" value="1"/>
</dbReference>
<accession>A0AAX6IHH8</accession>
<evidence type="ECO:0000259" key="3">
    <source>
        <dbReference type="Pfam" id="PF14432"/>
    </source>
</evidence>
<dbReference type="PROSITE" id="PS51375">
    <property type="entry name" value="PPR"/>
    <property type="match status" value="7"/>
</dbReference>
<feature type="repeat" description="PPR" evidence="2">
    <location>
        <begin position="334"/>
        <end position="368"/>
    </location>
</feature>
<dbReference type="AlphaFoldDB" id="A0AAX6IHH8"/>
<dbReference type="InterPro" id="IPR011990">
    <property type="entry name" value="TPR-like_helical_dom_sf"/>
</dbReference>
<dbReference type="FunFam" id="1.25.40.10:FF:000031">
    <property type="entry name" value="Pentatricopeptide repeat-containing protein mitochondrial"/>
    <property type="match status" value="1"/>
</dbReference>
<dbReference type="Proteomes" id="UP001140949">
    <property type="component" value="Unassembled WGS sequence"/>
</dbReference>
<evidence type="ECO:0000313" key="6">
    <source>
        <dbReference type="Proteomes" id="UP001140949"/>
    </source>
</evidence>
<dbReference type="Pfam" id="PF20431">
    <property type="entry name" value="E_motif"/>
    <property type="match status" value="1"/>
</dbReference>
<dbReference type="Pfam" id="PF01535">
    <property type="entry name" value="PPR"/>
    <property type="match status" value="7"/>
</dbReference>
<evidence type="ECO:0000313" key="4">
    <source>
        <dbReference type="EMBL" id="KAJ6808889.1"/>
    </source>
</evidence>
<dbReference type="Gene3D" id="1.25.40.10">
    <property type="entry name" value="Tetratricopeptide repeat domain"/>
    <property type="match status" value="4"/>
</dbReference>
<proteinExistence type="predicted"/>
<dbReference type="EMBL" id="JANAVB010033219">
    <property type="protein sequence ID" value="KAJ6808889.1"/>
    <property type="molecule type" value="Genomic_DNA"/>
</dbReference>
<keyword evidence="6" id="KW-1185">Reference proteome</keyword>
<keyword evidence="1" id="KW-0677">Repeat</keyword>
<name>A0AAX6IHH8_IRIPA</name>
<dbReference type="PANTHER" id="PTHR47926:SF436">
    <property type="entry name" value="PENTATRICOPEPTIDE REPEAT-CONTAINING PROTEIN ELI1, CHLOROPLASTIC-LIKE ISOFORM X2"/>
    <property type="match status" value="1"/>
</dbReference>
<dbReference type="InterPro" id="IPR032867">
    <property type="entry name" value="DYW_dom"/>
</dbReference>
<dbReference type="InterPro" id="IPR046849">
    <property type="entry name" value="E2_motif"/>
</dbReference>
<dbReference type="InterPro" id="IPR046960">
    <property type="entry name" value="PPR_At4g14850-like_plant"/>
</dbReference>
<dbReference type="InterPro" id="IPR002885">
    <property type="entry name" value="PPR_rpt"/>
</dbReference>
<evidence type="ECO:0000256" key="2">
    <source>
        <dbReference type="PROSITE-ProRule" id="PRU00708"/>
    </source>
</evidence>
<feature type="repeat" description="PPR" evidence="2">
    <location>
        <begin position="435"/>
        <end position="469"/>
    </location>
</feature>
<reference evidence="5" key="2">
    <citation type="submission" date="2023-04" db="EMBL/GenBank/DDBJ databases">
        <authorList>
            <person name="Bruccoleri R.E."/>
            <person name="Oakeley E.J."/>
            <person name="Faust A.-M."/>
            <person name="Dessus-Babus S."/>
            <person name="Altorfer M."/>
            <person name="Burckhardt D."/>
            <person name="Oertli M."/>
            <person name="Naumann U."/>
            <person name="Petersen F."/>
            <person name="Wong J."/>
        </authorList>
    </citation>
    <scope>NUCLEOTIDE SEQUENCE</scope>
    <source>
        <strain evidence="5">GSM-AAB239-AS_SAM_17_03QT</strain>
        <tissue evidence="5">Leaf</tissue>
    </source>
</reference>
<comment type="caution">
    <text evidence="5">The sequence shown here is derived from an EMBL/GenBank/DDBJ whole genome shotgun (WGS) entry which is preliminary data.</text>
</comment>
<dbReference type="NCBIfam" id="TIGR00756">
    <property type="entry name" value="PPR"/>
    <property type="match status" value="6"/>
</dbReference>
<feature type="repeat" description="PPR" evidence="2">
    <location>
        <begin position="237"/>
        <end position="271"/>
    </location>
</feature>
<dbReference type="GO" id="GO:0009451">
    <property type="term" value="P:RNA modification"/>
    <property type="evidence" value="ECO:0007669"/>
    <property type="project" value="InterPro"/>
</dbReference>
<sequence>MTVTGLIDDAFAASRLISFSAFADLGHSLRLLHRIDSPNSFTYNTLMRAHLQKNSPQSCLSLYKSMLRSGVFPDNYTHPIALHACAVASRGPEGKTIHAHVLKLGFESDVYVTNTLISMYWACGSLRDARKVFDISPVLDSVSWNSILAAYVQDGDVDEAVHVFGRMPERNTVAANSMIALFGRSKRVGCAWELFDGMRCRDAVSWTAMISCYEQNKMFGEALGVFSEMNREGVGVDEVVMVSVLSACCRLLAVKEGMQIHGSIVRSGLEPYVNLQNALIHMYSSCWDVAAARRLFDAGGCLDQISWNSMISGYLRSGLVEDAKELFDVMPHKDLVSWSSMISGYAQHDRFSETLALFQEMQVKRIRPNESTLVSVISACIHLSALEQGKWIHTYIRKNKFQINGFLSTSLIDMYMKCGCVDTALEVFNGLEERGMSTWNAAVFGLATNGFCKESFEKFTEMENSGVVPNEVTFLGVLVACRHSGLVDKGRQYFKAMIHNYNIEPNIKHYGCMVDLLSRAGLLREAEELIKSMPMAPDVATWGALLGACKKHGENEMGERIGRKLVELEPKHDGFHVLLSNIYASKGKWDEVMELRGMMKRRRVVKVPGCSMMEFDGVVHEFLAGDSTHPRMKEIEKMLDEMASKLKEDGYEPNTTDVAFDIEEEEKESSLYRHSEKLAIAFGLISTSPPMPIRIMKNLRICSDCHAAAKIISRVFQREIVIRDRQLFHHFKQGVCSCTDYW</sequence>
<dbReference type="FunFam" id="1.25.40.10:FF:000344">
    <property type="entry name" value="Pentatricopeptide repeat-containing protein"/>
    <property type="match status" value="1"/>
</dbReference>
<feature type="repeat" description="PPR" evidence="2">
    <location>
        <begin position="202"/>
        <end position="236"/>
    </location>
</feature>
<dbReference type="PANTHER" id="PTHR47926">
    <property type="entry name" value="PENTATRICOPEPTIDE REPEAT-CONTAINING PROTEIN"/>
    <property type="match status" value="1"/>
</dbReference>
<dbReference type="FunFam" id="1.25.40.10:FF:000366">
    <property type="entry name" value="Pentatricopeptide (PPR) repeat-containing protein"/>
    <property type="match status" value="1"/>
</dbReference>
<feature type="repeat" description="PPR" evidence="2">
    <location>
        <begin position="140"/>
        <end position="174"/>
    </location>
</feature>
<dbReference type="GO" id="GO:0008270">
    <property type="term" value="F:zinc ion binding"/>
    <property type="evidence" value="ECO:0007669"/>
    <property type="project" value="InterPro"/>
</dbReference>
<reference evidence="5" key="1">
    <citation type="journal article" date="2023" name="GigaByte">
        <title>Genome assembly of the bearded iris, Iris pallida Lam.</title>
        <authorList>
            <person name="Bruccoleri R.E."/>
            <person name="Oakeley E.J."/>
            <person name="Faust A.M.E."/>
            <person name="Altorfer M."/>
            <person name="Dessus-Babus S."/>
            <person name="Burckhardt D."/>
            <person name="Oertli M."/>
            <person name="Naumann U."/>
            <person name="Petersen F."/>
            <person name="Wong J."/>
        </authorList>
    </citation>
    <scope>NUCLEOTIDE SEQUENCE</scope>
    <source>
        <strain evidence="5">GSM-AAB239-AS_SAM_17_03QT</strain>
    </source>
</reference>
<evidence type="ECO:0000313" key="5">
    <source>
        <dbReference type="EMBL" id="KAJ6852709.1"/>
    </source>
</evidence>
<feature type="repeat" description="PPR" evidence="2">
    <location>
        <begin position="303"/>
        <end position="333"/>
    </location>
</feature>